<evidence type="ECO:0000313" key="1">
    <source>
        <dbReference type="EMBL" id="ANI13101.1"/>
    </source>
</evidence>
<dbReference type="Pfam" id="PF05954">
    <property type="entry name" value="Phage_GPD"/>
    <property type="match status" value="1"/>
</dbReference>
<accession>A0A1A9K6N4</accession>
<protein>
    <submittedName>
        <fullName evidence="1">Late control protein</fullName>
    </submittedName>
</protein>
<organism evidence="1 2">
    <name type="scientific">Pseudomonas citronellolis</name>
    <dbReference type="NCBI Taxonomy" id="53408"/>
    <lineage>
        <taxon>Bacteria</taxon>
        <taxon>Pseudomonadati</taxon>
        <taxon>Pseudomonadota</taxon>
        <taxon>Gammaproteobacteria</taxon>
        <taxon>Pseudomonadales</taxon>
        <taxon>Pseudomonadaceae</taxon>
        <taxon>Pseudomonas</taxon>
    </lineage>
</organism>
<dbReference type="Proteomes" id="UP000077748">
    <property type="component" value="Chromosome"/>
</dbReference>
<dbReference type="SUPFAM" id="SSF69279">
    <property type="entry name" value="Phage tail proteins"/>
    <property type="match status" value="1"/>
</dbReference>
<dbReference type="EMBL" id="CP015878">
    <property type="protein sequence ID" value="ANI13101.1"/>
    <property type="molecule type" value="Genomic_DNA"/>
</dbReference>
<dbReference type="InterPro" id="IPR052726">
    <property type="entry name" value="Phage_Baseplate_Hub"/>
</dbReference>
<name>A0A1A9K6N4_9PSED</name>
<dbReference type="AlphaFoldDB" id="A0A1A9K6N4"/>
<evidence type="ECO:0000313" key="2">
    <source>
        <dbReference type="Proteomes" id="UP000077748"/>
    </source>
</evidence>
<dbReference type="PANTHER" id="PTHR35862">
    <property type="entry name" value="FELS-2 PROPHAGE PROTEIN"/>
    <property type="match status" value="1"/>
</dbReference>
<proteinExistence type="predicted"/>
<dbReference type="RefSeq" id="WP_064581839.1">
    <property type="nucleotide sequence ID" value="NZ_CP015878.1"/>
</dbReference>
<sequence length="338" mass="36836">MRPTFRLLANGSDITHLLSDRLLSLVLTDKPGLESDTFELVLDDRDGTIALPARGAWLDLFLGYAGEELAPMGRYRVDALRFDGSPRRLTLSGRAGDMHGEGKSTRCAAWENASLARIVFDLAARNHWSARCPVQVNVARAEQLNESDFNFITRLARQHDCTAKLADGLLLVLPRQAGESASGRAIAPLELMPGDVGSFDLRLDDRTVYRRVKTCYQDPASGAMRQVALENPKAPEDVGAEFIDRHPYPDRGAAEQAARARLADFNRGSAFVRLQMPGRSDLFAERSVRLSGFKDGLDGEFLTDSVEQRLDASGWSTTITCNGGAQGKADAAGGKGRS</sequence>
<dbReference type="PANTHER" id="PTHR35862:SF3">
    <property type="entry name" value="FELS-2 PROPHAGE PROTEIN"/>
    <property type="match status" value="1"/>
</dbReference>
<gene>
    <name evidence="1" type="ORF">A9C11_03475</name>
</gene>
<reference evidence="1 2" key="1">
    <citation type="submission" date="2016-05" db="EMBL/GenBank/DDBJ databases">
        <title>Genome Sequence of Pseudomonas citronellolis Strain SJTE-3, an Estrogens and Persistent Organic Pollutants degradation strain.</title>
        <authorList>
            <person name="Liang R."/>
        </authorList>
    </citation>
    <scope>NUCLEOTIDE SEQUENCE [LARGE SCALE GENOMIC DNA]</scope>
    <source>
        <strain evidence="1 2">SJTE-3</strain>
    </source>
</reference>